<feature type="compositionally biased region" description="Acidic residues" evidence="1">
    <location>
        <begin position="230"/>
        <end position="243"/>
    </location>
</feature>
<feature type="region of interest" description="Disordered" evidence="1">
    <location>
        <begin position="208"/>
        <end position="259"/>
    </location>
</feature>
<reference evidence="3" key="2">
    <citation type="submission" date="2015-01" db="EMBL/GenBank/DDBJ databases">
        <title>Evolutionary Origins and Diversification of the Mycorrhizal Mutualists.</title>
        <authorList>
            <consortium name="DOE Joint Genome Institute"/>
            <consortium name="Mycorrhizal Genomics Consortium"/>
            <person name="Kohler A."/>
            <person name="Kuo A."/>
            <person name="Nagy L.G."/>
            <person name="Floudas D."/>
            <person name="Copeland A."/>
            <person name="Barry K.W."/>
            <person name="Cichocki N."/>
            <person name="Veneault-Fourrey C."/>
            <person name="LaButti K."/>
            <person name="Lindquist E.A."/>
            <person name="Lipzen A."/>
            <person name="Lundell T."/>
            <person name="Morin E."/>
            <person name="Murat C."/>
            <person name="Riley R."/>
            <person name="Ohm R."/>
            <person name="Sun H."/>
            <person name="Tunlid A."/>
            <person name="Henrissat B."/>
            <person name="Grigoriev I.V."/>
            <person name="Hibbett D.S."/>
            <person name="Martin F."/>
        </authorList>
    </citation>
    <scope>NUCLEOTIDE SEQUENCE [LARGE SCALE GENOMIC DNA]</scope>
    <source>
        <strain evidence="3">h7</strain>
    </source>
</reference>
<protein>
    <submittedName>
        <fullName evidence="2">Uncharacterized protein</fullName>
    </submittedName>
</protein>
<feature type="compositionally biased region" description="Low complexity" evidence="1">
    <location>
        <begin position="13"/>
        <end position="26"/>
    </location>
</feature>
<reference evidence="2 3" key="1">
    <citation type="submission" date="2014-04" db="EMBL/GenBank/DDBJ databases">
        <authorList>
            <consortium name="DOE Joint Genome Institute"/>
            <person name="Kuo A."/>
            <person name="Gay G."/>
            <person name="Dore J."/>
            <person name="Kohler A."/>
            <person name="Nagy L.G."/>
            <person name="Floudas D."/>
            <person name="Copeland A."/>
            <person name="Barry K.W."/>
            <person name="Cichocki N."/>
            <person name="Veneault-Fourrey C."/>
            <person name="LaButti K."/>
            <person name="Lindquist E.A."/>
            <person name="Lipzen A."/>
            <person name="Lundell T."/>
            <person name="Morin E."/>
            <person name="Murat C."/>
            <person name="Sun H."/>
            <person name="Tunlid A."/>
            <person name="Henrissat B."/>
            <person name="Grigoriev I.V."/>
            <person name="Hibbett D.S."/>
            <person name="Martin F."/>
            <person name="Nordberg H.P."/>
            <person name="Cantor M.N."/>
            <person name="Hua S.X."/>
        </authorList>
    </citation>
    <scope>NUCLEOTIDE SEQUENCE [LARGE SCALE GENOMIC DNA]</scope>
    <source>
        <strain evidence="3">h7</strain>
    </source>
</reference>
<proteinExistence type="predicted"/>
<feature type="region of interest" description="Disordered" evidence="1">
    <location>
        <begin position="1"/>
        <end position="194"/>
    </location>
</feature>
<keyword evidence="3" id="KW-1185">Reference proteome</keyword>
<gene>
    <name evidence="2" type="ORF">M413DRAFT_441546</name>
</gene>
<feature type="compositionally biased region" description="Low complexity" evidence="1">
    <location>
        <begin position="244"/>
        <end position="253"/>
    </location>
</feature>
<feature type="compositionally biased region" description="Basic and acidic residues" evidence="1">
    <location>
        <begin position="115"/>
        <end position="136"/>
    </location>
</feature>
<evidence type="ECO:0000313" key="2">
    <source>
        <dbReference type="EMBL" id="KIM46452.1"/>
    </source>
</evidence>
<dbReference type="AlphaFoldDB" id="A0A0C2YZP2"/>
<dbReference type="Proteomes" id="UP000053424">
    <property type="component" value="Unassembled WGS sequence"/>
</dbReference>
<evidence type="ECO:0000256" key="1">
    <source>
        <dbReference type="SAM" id="MobiDB-lite"/>
    </source>
</evidence>
<dbReference type="OrthoDB" id="3061594at2759"/>
<name>A0A0C2YZP2_HEBCY</name>
<dbReference type="EMBL" id="KN831771">
    <property type="protein sequence ID" value="KIM46452.1"/>
    <property type="molecule type" value="Genomic_DNA"/>
</dbReference>
<accession>A0A0C2YZP2</accession>
<evidence type="ECO:0000313" key="3">
    <source>
        <dbReference type="Proteomes" id="UP000053424"/>
    </source>
</evidence>
<feature type="compositionally biased region" description="Low complexity" evidence="1">
    <location>
        <begin position="164"/>
        <end position="175"/>
    </location>
</feature>
<dbReference type="HOGENOM" id="CLU_1073858_0_0_1"/>
<organism evidence="2 3">
    <name type="scientific">Hebeloma cylindrosporum</name>
    <dbReference type="NCBI Taxonomy" id="76867"/>
    <lineage>
        <taxon>Eukaryota</taxon>
        <taxon>Fungi</taxon>
        <taxon>Dikarya</taxon>
        <taxon>Basidiomycota</taxon>
        <taxon>Agaricomycotina</taxon>
        <taxon>Agaricomycetes</taxon>
        <taxon>Agaricomycetidae</taxon>
        <taxon>Agaricales</taxon>
        <taxon>Agaricineae</taxon>
        <taxon>Hymenogastraceae</taxon>
        <taxon>Hebeloma</taxon>
    </lineage>
</organism>
<sequence>MNRSDDAEPYLFSESSSRRLPPSSSHASEHRLGVRHAPSHHWPGEDVPAESIRSPFMPGPRSGGSPDRSFAPHRSSGTSYRSFRSIEDSPEFPEPQYHRTPDAAQQPAEFPGRMELVRYGRAAEREELPYSGHSRDQLQAPPMRSSNDLSRGWSVAGTRGTTDSARSPSNSSSYSQGLHSDDSGPLEYSGMPTSRGYVESYDVCSYDNHYPRDSEEYYGDEGIDYSSSEYAEDDGFGYDDLSDEGYYSGGSYDNDGDYD</sequence>